<protein>
    <submittedName>
        <fullName evidence="1">Uncharacterized protein</fullName>
    </submittedName>
</protein>
<reference evidence="1 2" key="1">
    <citation type="submission" date="2014-09" db="EMBL/GenBank/DDBJ databases">
        <authorList>
            <person name="Ellenberger Sabrina"/>
        </authorList>
    </citation>
    <scope>NUCLEOTIDE SEQUENCE [LARGE SCALE GENOMIC DNA]</scope>
    <source>
        <strain evidence="1 2">CBS 412.66</strain>
    </source>
</reference>
<dbReference type="Proteomes" id="UP000054107">
    <property type="component" value="Unassembled WGS sequence"/>
</dbReference>
<name>A0A0B7NMR9_9FUNG</name>
<proteinExistence type="predicted"/>
<dbReference type="EMBL" id="LN733372">
    <property type="protein sequence ID" value="CEP16830.1"/>
    <property type="molecule type" value="Genomic_DNA"/>
</dbReference>
<dbReference type="OrthoDB" id="2231392at2759"/>
<dbReference type="AlphaFoldDB" id="A0A0B7NMR9"/>
<evidence type="ECO:0000313" key="1">
    <source>
        <dbReference type="EMBL" id="CEP16830.1"/>
    </source>
</evidence>
<sequence>MAYQQSIRRLLPTLLDRTNVKYFDNCIYISQQEEGQLRYLKRQVAYDLFELTGKSLLNRDCWNIITDILFSQHSKTMYSIIRQVSAEYRTSMLPFLTAPEPITKPLLIKMAHKMEINLILHKAQICPEFVVRLEQFHIDLINLASETTWVVSACKVDCFAASDNLRHLLDLIDDPAIYIEPVDIEDEFLLTLNTASDDSAFTDSFMQMLYNFYYDEGAQLSTRNKAGTFNVPLELWGGEKAPISTNQITLELFIAQCVKISTSVNGILYLVHQEEKCYCCITRFPNEHFYICVLDSNGRLSMPSFRRDVLLTYQKRKTSYFIAKWGHQMLH</sequence>
<accession>A0A0B7NMR9</accession>
<gene>
    <name evidence="1" type="primary">PARPA_11109.1 scaffold 42800</name>
</gene>
<evidence type="ECO:0000313" key="2">
    <source>
        <dbReference type="Proteomes" id="UP000054107"/>
    </source>
</evidence>
<organism evidence="1 2">
    <name type="scientific">Parasitella parasitica</name>
    <dbReference type="NCBI Taxonomy" id="35722"/>
    <lineage>
        <taxon>Eukaryota</taxon>
        <taxon>Fungi</taxon>
        <taxon>Fungi incertae sedis</taxon>
        <taxon>Mucoromycota</taxon>
        <taxon>Mucoromycotina</taxon>
        <taxon>Mucoromycetes</taxon>
        <taxon>Mucorales</taxon>
        <taxon>Mucorineae</taxon>
        <taxon>Mucoraceae</taxon>
        <taxon>Parasitella</taxon>
    </lineage>
</organism>
<keyword evidence="2" id="KW-1185">Reference proteome</keyword>